<comment type="caution">
    <text evidence="9">The sequence shown here is derived from an EMBL/GenBank/DDBJ whole genome shotgun (WGS) entry which is preliminary data.</text>
</comment>
<evidence type="ECO:0000256" key="5">
    <source>
        <dbReference type="ARBA" id="ARBA00022692"/>
    </source>
</evidence>
<comment type="similarity">
    <text evidence="2">Belongs to the autoinducer-2 exporter (AI-2E) (TC 2.A.86) family.</text>
</comment>
<dbReference type="PANTHER" id="PTHR21716:SF53">
    <property type="entry name" value="PERMEASE PERM-RELATED"/>
    <property type="match status" value="1"/>
</dbReference>
<dbReference type="EMBL" id="JAUDCG010000031">
    <property type="protein sequence ID" value="MDM8157524.1"/>
    <property type="molecule type" value="Genomic_DNA"/>
</dbReference>
<reference evidence="9" key="1">
    <citation type="submission" date="2023-06" db="EMBL/GenBank/DDBJ databases">
        <title>Identification and characterization of horizontal gene transfer across gut microbiota members of farm animals based on homology search.</title>
        <authorList>
            <person name="Schwarzerova J."/>
            <person name="Nykrynova M."/>
            <person name="Jureckova K."/>
            <person name="Cejkova D."/>
            <person name="Rychlik I."/>
        </authorList>
    </citation>
    <scope>NUCLEOTIDE SEQUENCE</scope>
    <source>
        <strain evidence="9">ET39</strain>
    </source>
</reference>
<dbReference type="InterPro" id="IPR002549">
    <property type="entry name" value="AI-2E-like"/>
</dbReference>
<evidence type="ECO:0000313" key="10">
    <source>
        <dbReference type="Proteomes" id="UP001529340"/>
    </source>
</evidence>
<dbReference type="Pfam" id="PF01594">
    <property type="entry name" value="AI-2E_transport"/>
    <property type="match status" value="1"/>
</dbReference>
<reference evidence="9" key="2">
    <citation type="submission" date="2023-06" db="EMBL/GenBank/DDBJ databases">
        <authorList>
            <person name="Zeman M."/>
            <person name="Kubasova T."/>
            <person name="Jahodarova E."/>
            <person name="Nykrynova M."/>
            <person name="Rychlik I."/>
        </authorList>
    </citation>
    <scope>NUCLEOTIDE SEQUENCE</scope>
    <source>
        <strain evidence="9">ET39</strain>
    </source>
</reference>
<dbReference type="Proteomes" id="UP001529340">
    <property type="component" value="Unassembled WGS sequence"/>
</dbReference>
<keyword evidence="3" id="KW-0813">Transport</keyword>
<feature type="transmembrane region" description="Helical" evidence="8">
    <location>
        <begin position="170"/>
        <end position="189"/>
    </location>
</feature>
<feature type="transmembrane region" description="Helical" evidence="8">
    <location>
        <begin position="12"/>
        <end position="33"/>
    </location>
</feature>
<evidence type="ECO:0000256" key="3">
    <source>
        <dbReference type="ARBA" id="ARBA00022448"/>
    </source>
</evidence>
<dbReference type="PANTHER" id="PTHR21716">
    <property type="entry name" value="TRANSMEMBRANE PROTEIN"/>
    <property type="match status" value="1"/>
</dbReference>
<protein>
    <submittedName>
        <fullName evidence="9">AI-2E family transporter</fullName>
    </submittedName>
</protein>
<feature type="transmembrane region" description="Helical" evidence="8">
    <location>
        <begin position="260"/>
        <end position="286"/>
    </location>
</feature>
<evidence type="ECO:0000256" key="8">
    <source>
        <dbReference type="SAM" id="Phobius"/>
    </source>
</evidence>
<evidence type="ECO:0000256" key="1">
    <source>
        <dbReference type="ARBA" id="ARBA00004651"/>
    </source>
</evidence>
<keyword evidence="10" id="KW-1185">Reference proteome</keyword>
<feature type="transmembrane region" description="Helical" evidence="8">
    <location>
        <begin position="236"/>
        <end position="254"/>
    </location>
</feature>
<dbReference type="RefSeq" id="WP_289607969.1">
    <property type="nucleotide sequence ID" value="NZ_JAUDCG010000031.1"/>
</dbReference>
<keyword evidence="4" id="KW-1003">Cell membrane</keyword>
<sequence length="371" mass="41212">MNKENRRNILFLITYTVILILIINNISAILSAIGYGFQLLMPLWIGAVIAFIFDHPYEFVRQFLQSHIHWKESVTKGLSITIVYLLTFGFLVMVLALVVPQLAANLQMFANNIGYYSDQLQGFLDQITTALNISRIDISSISQTISTLMASIDLRIDTIASQIIQVTGNIVSTIVTLCMSFILSIYLLFGKKKLFQQIKRVAHCYLPQRCITIFNEIYDSFLSVFTDYVSGQLREAFILGSLCFIGMLILQLDYAALISAVVALTALIPILGAYIGGAVGVILLIFISPQKALIFLIFLIILQQVEGNLIYPRTVGHSIGLPGMWVLLAICIGGELMGMAGMLLGVPLAAMLYRLIGKDVRRRERDGTARS</sequence>
<name>A0ABT7UD57_9FIRM</name>
<feature type="transmembrane region" description="Helical" evidence="8">
    <location>
        <begin position="78"/>
        <end position="99"/>
    </location>
</feature>
<evidence type="ECO:0000256" key="6">
    <source>
        <dbReference type="ARBA" id="ARBA00022989"/>
    </source>
</evidence>
<feature type="transmembrane region" description="Helical" evidence="8">
    <location>
        <begin position="293"/>
        <end position="311"/>
    </location>
</feature>
<organism evidence="9 10">
    <name type="scientific">Amedibacillus dolichus</name>
    <dbReference type="NCBI Taxonomy" id="31971"/>
    <lineage>
        <taxon>Bacteria</taxon>
        <taxon>Bacillati</taxon>
        <taxon>Bacillota</taxon>
        <taxon>Erysipelotrichia</taxon>
        <taxon>Erysipelotrichales</taxon>
        <taxon>Erysipelotrichaceae</taxon>
        <taxon>Amedibacillus</taxon>
    </lineage>
</organism>
<keyword evidence="6 8" id="KW-1133">Transmembrane helix</keyword>
<gene>
    <name evidence="9" type="ORF">QUV96_07725</name>
</gene>
<proteinExistence type="inferred from homology"/>
<evidence type="ECO:0000256" key="7">
    <source>
        <dbReference type="ARBA" id="ARBA00023136"/>
    </source>
</evidence>
<evidence type="ECO:0000256" key="2">
    <source>
        <dbReference type="ARBA" id="ARBA00009773"/>
    </source>
</evidence>
<evidence type="ECO:0000256" key="4">
    <source>
        <dbReference type="ARBA" id="ARBA00022475"/>
    </source>
</evidence>
<keyword evidence="5 8" id="KW-0812">Transmembrane</keyword>
<comment type="subcellular location">
    <subcellularLocation>
        <location evidence="1">Cell membrane</location>
        <topology evidence="1">Multi-pass membrane protein</topology>
    </subcellularLocation>
</comment>
<feature type="transmembrane region" description="Helical" evidence="8">
    <location>
        <begin position="39"/>
        <end position="57"/>
    </location>
</feature>
<evidence type="ECO:0000313" key="9">
    <source>
        <dbReference type="EMBL" id="MDM8157524.1"/>
    </source>
</evidence>
<keyword evidence="7 8" id="KW-0472">Membrane</keyword>
<accession>A0ABT7UD57</accession>
<feature type="transmembrane region" description="Helical" evidence="8">
    <location>
        <begin position="323"/>
        <end position="356"/>
    </location>
</feature>